<accession>A0A0E0D418</accession>
<feature type="region of interest" description="Disordered" evidence="1">
    <location>
        <begin position="34"/>
        <end position="59"/>
    </location>
</feature>
<proteinExistence type="predicted"/>
<feature type="region of interest" description="Disordered" evidence="1">
    <location>
        <begin position="115"/>
        <end position="140"/>
    </location>
</feature>
<dbReference type="Proteomes" id="UP000008021">
    <property type="component" value="Chromosome 3"/>
</dbReference>
<evidence type="ECO:0000256" key="2">
    <source>
        <dbReference type="SAM" id="SignalP"/>
    </source>
</evidence>
<feature type="compositionally biased region" description="Pro residues" evidence="1">
    <location>
        <begin position="80"/>
        <end position="90"/>
    </location>
</feature>
<name>A0A0E0D418_9ORYZ</name>
<evidence type="ECO:0000256" key="1">
    <source>
        <dbReference type="SAM" id="MobiDB-lite"/>
    </source>
</evidence>
<dbReference type="EnsemblPlants" id="OMERI03G24470.1">
    <property type="protein sequence ID" value="OMERI03G24470.1"/>
    <property type="gene ID" value="OMERI03G24470"/>
</dbReference>
<evidence type="ECO:0000313" key="3">
    <source>
        <dbReference type="EnsemblPlants" id="OMERI03G24470.1"/>
    </source>
</evidence>
<keyword evidence="4" id="KW-1185">Reference proteome</keyword>
<organism evidence="3">
    <name type="scientific">Oryza meridionalis</name>
    <dbReference type="NCBI Taxonomy" id="40149"/>
    <lineage>
        <taxon>Eukaryota</taxon>
        <taxon>Viridiplantae</taxon>
        <taxon>Streptophyta</taxon>
        <taxon>Embryophyta</taxon>
        <taxon>Tracheophyta</taxon>
        <taxon>Spermatophyta</taxon>
        <taxon>Magnoliopsida</taxon>
        <taxon>Liliopsida</taxon>
        <taxon>Poales</taxon>
        <taxon>Poaceae</taxon>
        <taxon>BOP clade</taxon>
        <taxon>Oryzoideae</taxon>
        <taxon>Oryzeae</taxon>
        <taxon>Oryzinae</taxon>
        <taxon>Oryza</taxon>
    </lineage>
</organism>
<keyword evidence="2" id="KW-0732">Signal</keyword>
<dbReference type="Gramene" id="OMERI03G24470.1">
    <property type="protein sequence ID" value="OMERI03G24470.1"/>
    <property type="gene ID" value="OMERI03G24470"/>
</dbReference>
<reference evidence="3" key="1">
    <citation type="submission" date="2015-04" db="UniProtKB">
        <authorList>
            <consortium name="EnsemblPlants"/>
        </authorList>
    </citation>
    <scope>IDENTIFICATION</scope>
</reference>
<feature type="signal peptide" evidence="2">
    <location>
        <begin position="1"/>
        <end position="19"/>
    </location>
</feature>
<dbReference type="HOGENOM" id="CLU_1443179_0_0_1"/>
<reference evidence="3" key="2">
    <citation type="submission" date="2018-05" db="EMBL/GenBank/DDBJ databases">
        <title>OmerRS3 (Oryza meridionalis Reference Sequence Version 3).</title>
        <authorList>
            <person name="Zhang J."/>
            <person name="Kudrna D."/>
            <person name="Lee S."/>
            <person name="Talag J."/>
            <person name="Welchert J."/>
            <person name="Wing R.A."/>
        </authorList>
    </citation>
    <scope>NUCLEOTIDE SEQUENCE [LARGE SCALE GENOMIC DNA]</scope>
    <source>
        <strain evidence="3">cv. OR44</strain>
    </source>
</reference>
<sequence length="188" mass="20562">MTGKHTVMWSLITFRIGEAVESFTTEVSSTFLSKSSGHAWRSPPQGGHALRSSQQPSPAAVAHLKGAATAAVAAECEAWSPPPPPPPPPSMMIGSGWSAASTASSWRWWSYMPPPGDDTSEPERLDARPPPLPPREPGRWTTSAGLMRDARSVLLLPPPAVASFLVLRKRPPEPLARRMAWRWRDSWR</sequence>
<evidence type="ECO:0000313" key="4">
    <source>
        <dbReference type="Proteomes" id="UP000008021"/>
    </source>
</evidence>
<dbReference type="AlphaFoldDB" id="A0A0E0D418"/>
<feature type="chain" id="PRO_5002356546" evidence="2">
    <location>
        <begin position="20"/>
        <end position="188"/>
    </location>
</feature>
<protein>
    <submittedName>
        <fullName evidence="3">Uncharacterized protein</fullName>
    </submittedName>
</protein>
<feature type="region of interest" description="Disordered" evidence="1">
    <location>
        <begin position="75"/>
        <end position="96"/>
    </location>
</feature>